<sequence length="122" mass="13563">MTIDISGLSAKELRSLIAQAEKQQSKVLSRPKATAMRAKINKYVKDHGYTIEELYGASVIVPSETAKKRGDRRPAKSTVPKIAPKYRNPAVRGQTWSGRGRQPRWIAELVASGKSLNDFLIK</sequence>
<dbReference type="RefSeq" id="WP_049461414.1">
    <property type="nucleotide sequence ID" value="NZ_CP008838.1"/>
</dbReference>
<dbReference type="EMBL" id="JADUNP010000014">
    <property type="protein sequence ID" value="MBH1652298.1"/>
    <property type="molecule type" value="Genomic_DNA"/>
</dbReference>
<dbReference type="AlphaFoldDB" id="A0A1V3D3E6"/>
<keyword evidence="3" id="KW-0963">Cytoplasm</keyword>
<evidence type="ECO:0000313" key="6">
    <source>
        <dbReference type="EMBL" id="AUI09363.1"/>
    </source>
</evidence>
<dbReference type="Proteomes" id="UP000625930">
    <property type="component" value="Unassembled WGS sequence"/>
</dbReference>
<dbReference type="GO" id="GO:0005829">
    <property type="term" value="C:cytosol"/>
    <property type="evidence" value="ECO:0007669"/>
    <property type="project" value="TreeGrafter"/>
</dbReference>
<feature type="domain" description="DNA-binding protein H-NS-like C-terminal" evidence="5">
    <location>
        <begin position="76"/>
        <end position="121"/>
    </location>
</feature>
<proteinExistence type="inferred from homology"/>
<dbReference type="OrthoDB" id="5297879at2"/>
<evidence type="ECO:0000313" key="8">
    <source>
        <dbReference type="Proteomes" id="UP000234414"/>
    </source>
</evidence>
<dbReference type="SUPFAM" id="SSF81273">
    <property type="entry name" value="H-NS histone-like proteins"/>
    <property type="match status" value="1"/>
</dbReference>
<dbReference type="GO" id="GO:0003681">
    <property type="term" value="F:bent DNA binding"/>
    <property type="evidence" value="ECO:0007669"/>
    <property type="project" value="TreeGrafter"/>
</dbReference>
<comment type="similarity">
    <text evidence="2">Belongs to the histone-like protein H-NS family.</text>
</comment>
<evidence type="ECO:0000259" key="5">
    <source>
        <dbReference type="SMART" id="SM00528"/>
    </source>
</evidence>
<dbReference type="InterPro" id="IPR037150">
    <property type="entry name" value="H-NS_C_dom_sf"/>
</dbReference>
<evidence type="ECO:0000313" key="7">
    <source>
        <dbReference type="EMBL" id="MBH1652298.1"/>
    </source>
</evidence>
<gene>
    <name evidence="7" type="ORF">I5U67_08965</name>
    <name evidence="6" type="ORF">SmaCSM2_20125</name>
</gene>
<dbReference type="InterPro" id="IPR027444">
    <property type="entry name" value="H-NS_C_dom"/>
</dbReference>
<evidence type="ECO:0000256" key="2">
    <source>
        <dbReference type="ARBA" id="ARBA00010610"/>
    </source>
</evidence>
<dbReference type="PANTHER" id="PTHR38097:SF2">
    <property type="entry name" value="DNA-BINDING PROTEIN STPA"/>
    <property type="match status" value="1"/>
</dbReference>
<dbReference type="SMART" id="SM00528">
    <property type="entry name" value="HNS"/>
    <property type="match status" value="1"/>
</dbReference>
<dbReference type="PANTHER" id="PTHR38097">
    <property type="match status" value="1"/>
</dbReference>
<dbReference type="GO" id="GO:0009295">
    <property type="term" value="C:nucleoid"/>
    <property type="evidence" value="ECO:0007669"/>
    <property type="project" value="UniProtKB-SubCell"/>
</dbReference>
<evidence type="ECO:0000256" key="4">
    <source>
        <dbReference type="ARBA" id="ARBA00023125"/>
    </source>
</evidence>
<keyword evidence="4 6" id="KW-0238">DNA-binding</keyword>
<reference evidence="7" key="2">
    <citation type="submission" date="2020-11" db="EMBL/GenBank/DDBJ databases">
        <title>Enhanced detection system for hospital associated transmission using whole genome sequencing surveillance.</title>
        <authorList>
            <person name="Harrison L.H."/>
            <person name="Van Tyne D."/>
            <person name="Marsh J.W."/>
            <person name="Griffith M.P."/>
            <person name="Snyder D.J."/>
            <person name="Cooper V.S."/>
            <person name="Mustapha M."/>
        </authorList>
    </citation>
    <scope>NUCLEOTIDE SEQUENCE</scope>
    <source>
        <strain evidence="7">STEN00091</strain>
    </source>
</reference>
<dbReference type="GeneID" id="93835341"/>
<evidence type="ECO:0000256" key="1">
    <source>
        <dbReference type="ARBA" id="ARBA00004453"/>
    </source>
</evidence>
<dbReference type="GO" id="GO:0000976">
    <property type="term" value="F:transcription cis-regulatory region binding"/>
    <property type="evidence" value="ECO:0007669"/>
    <property type="project" value="TreeGrafter"/>
</dbReference>
<dbReference type="GO" id="GO:0003680">
    <property type="term" value="F:minor groove of adenine-thymine-rich DNA binding"/>
    <property type="evidence" value="ECO:0007669"/>
    <property type="project" value="TreeGrafter"/>
</dbReference>
<dbReference type="GO" id="GO:0032993">
    <property type="term" value="C:protein-DNA complex"/>
    <property type="evidence" value="ECO:0007669"/>
    <property type="project" value="TreeGrafter"/>
</dbReference>
<evidence type="ECO:0000313" key="9">
    <source>
        <dbReference type="Proteomes" id="UP000625930"/>
    </source>
</evidence>
<dbReference type="Pfam" id="PF00816">
    <property type="entry name" value="Histone_HNS"/>
    <property type="match status" value="1"/>
</dbReference>
<dbReference type="Proteomes" id="UP000234414">
    <property type="component" value="Chromosome"/>
</dbReference>
<accession>A0A1V3D3E6</accession>
<dbReference type="GO" id="GO:0001217">
    <property type="term" value="F:DNA-binding transcription repressor activity"/>
    <property type="evidence" value="ECO:0007669"/>
    <property type="project" value="TreeGrafter"/>
</dbReference>
<organism evidence="7 9">
    <name type="scientific">Stenotrophomonas maltophilia</name>
    <name type="common">Pseudomonas maltophilia</name>
    <name type="synonym">Xanthomonas maltophilia</name>
    <dbReference type="NCBI Taxonomy" id="40324"/>
    <lineage>
        <taxon>Bacteria</taxon>
        <taxon>Pseudomonadati</taxon>
        <taxon>Pseudomonadota</taxon>
        <taxon>Gammaproteobacteria</taxon>
        <taxon>Lysobacterales</taxon>
        <taxon>Lysobacteraceae</taxon>
        <taxon>Stenotrophomonas</taxon>
        <taxon>Stenotrophomonas maltophilia group</taxon>
    </lineage>
</organism>
<reference evidence="6 8" key="1">
    <citation type="submission" date="2017-12" db="EMBL/GenBank/DDBJ databases">
        <title>Complete Genome Sequence of Stenotrophomonas maltophilia CSM2.</title>
        <authorList>
            <person name="Castro-Jaimes S."/>
            <person name="Lopez-Leal G."/>
            <person name="Barberena Jonas C."/>
            <person name="Bustos P."/>
            <person name="Perez-Oseguera A."/>
            <person name="Cevallos M.A."/>
        </authorList>
    </citation>
    <scope>NUCLEOTIDE SEQUENCE [LARGE SCALE GENOMIC DNA]</scope>
    <source>
        <strain evidence="6 8">CSM2</strain>
    </source>
</reference>
<name>A0A1V3D3E6_STEMA</name>
<dbReference type="EMBL" id="CP025298">
    <property type="protein sequence ID" value="AUI09363.1"/>
    <property type="molecule type" value="Genomic_DNA"/>
</dbReference>
<evidence type="ECO:0000256" key="3">
    <source>
        <dbReference type="ARBA" id="ARBA00022490"/>
    </source>
</evidence>
<protein>
    <submittedName>
        <fullName evidence="6">DNA-binding protein</fullName>
    </submittedName>
    <submittedName>
        <fullName evidence="7">H-NS histone family protein</fullName>
    </submittedName>
</protein>
<comment type="subcellular location">
    <subcellularLocation>
        <location evidence="1">Cytoplasm</location>
        <location evidence="1">Nucleoid</location>
    </subcellularLocation>
</comment>
<dbReference type="Gene3D" id="4.10.430.10">
    <property type="entry name" value="Histone-like protein H-NS, C-terminal domain"/>
    <property type="match status" value="1"/>
</dbReference>